<dbReference type="PANTHER" id="PTHR39966">
    <property type="entry name" value="BLL2471 PROTEIN-RELATED"/>
    <property type="match status" value="1"/>
</dbReference>
<organism evidence="2 4">
    <name type="scientific">Heyndrickxia ginsengihumi</name>
    <dbReference type="NCBI Taxonomy" id="363870"/>
    <lineage>
        <taxon>Bacteria</taxon>
        <taxon>Bacillati</taxon>
        <taxon>Bacillota</taxon>
        <taxon>Bacilli</taxon>
        <taxon>Bacillales</taxon>
        <taxon>Bacillaceae</taxon>
        <taxon>Heyndrickxia</taxon>
    </lineage>
</organism>
<dbReference type="GO" id="GO:0005886">
    <property type="term" value="C:plasma membrane"/>
    <property type="evidence" value="ECO:0007669"/>
    <property type="project" value="TreeGrafter"/>
</dbReference>
<reference evidence="2 4" key="1">
    <citation type="submission" date="2014-10" db="EMBL/GenBank/DDBJ databases">
        <title>Draft genome of phytase producing Bacillus ginsengihumi strain M2.11.</title>
        <authorList>
            <person name="Toymentseva A."/>
            <person name="Boulygina E.A."/>
            <person name="Kazakov S.V."/>
            <person name="Kayumov I."/>
            <person name="Suleimanova A.D."/>
            <person name="Mardanova A.M."/>
            <person name="Maria S.N."/>
            <person name="Sergey M.Y."/>
            <person name="Sharipova M.R."/>
        </authorList>
    </citation>
    <scope>NUCLEOTIDE SEQUENCE [LARGE SCALE GENOMIC DNA]</scope>
    <source>
        <strain evidence="2 4">M2.11</strain>
    </source>
</reference>
<evidence type="ECO:0000313" key="4">
    <source>
        <dbReference type="Proteomes" id="UP000030588"/>
    </source>
</evidence>
<keyword evidence="5" id="KW-1185">Reference proteome</keyword>
<dbReference type="InterPro" id="IPR012312">
    <property type="entry name" value="Hemerythrin-like"/>
</dbReference>
<dbReference type="AlphaFoldDB" id="A0A0A6VCG8"/>
<feature type="domain" description="Hemerythrin-like" evidence="1">
    <location>
        <begin position="19"/>
        <end position="153"/>
    </location>
</feature>
<reference evidence="3" key="2">
    <citation type="submission" date="2020-02" db="EMBL/GenBank/DDBJ databases">
        <authorList>
            <person name="Feng H."/>
        </authorList>
    </citation>
    <scope>NUCLEOTIDE SEQUENCE [LARGE SCALE GENOMIC DNA]</scope>
    <source>
        <strain evidence="3">Gsoil 114</strain>
    </source>
</reference>
<accession>A0A0A6VCG8</accession>
<evidence type="ECO:0000313" key="2">
    <source>
        <dbReference type="EMBL" id="KHD85256.1"/>
    </source>
</evidence>
<proteinExistence type="predicted"/>
<protein>
    <submittedName>
        <fullName evidence="2 3">Hemerythrin</fullName>
    </submittedName>
</protein>
<dbReference type="Proteomes" id="UP000476934">
    <property type="component" value="Unassembled WGS sequence"/>
</dbReference>
<dbReference type="OrthoDB" id="9792554at2"/>
<sequence length="170" mass="19638">MECFSHTFKNEHGSFCPGLQQLLHEHQQLNQRKLSLFELAQHIANGEVEDVAEALHYLRGDVIIFSEELEHHSSREEDVLFTKLEEYIGKDHGPIAVMEYEHDLAKEKIATFLAETAVIHSAEAEKLASYVIDTYQLLTEHFFKEENVLFPMAEQLLSASEKEELEKRLV</sequence>
<dbReference type="EMBL" id="JAAIWK010000043">
    <property type="protein sequence ID" value="NEY21662.1"/>
    <property type="molecule type" value="Genomic_DNA"/>
</dbReference>
<evidence type="ECO:0000259" key="1">
    <source>
        <dbReference type="Pfam" id="PF01814"/>
    </source>
</evidence>
<dbReference type="STRING" id="363870.NG54_10460"/>
<dbReference type="Proteomes" id="UP000030588">
    <property type="component" value="Unassembled WGS sequence"/>
</dbReference>
<gene>
    <name evidence="3" type="ORF">G4D61_17225</name>
    <name evidence="2" type="ORF">NG54_10460</name>
</gene>
<dbReference type="EMBL" id="JRUN01000028">
    <property type="protein sequence ID" value="KHD85256.1"/>
    <property type="molecule type" value="Genomic_DNA"/>
</dbReference>
<dbReference type="PANTHER" id="PTHR39966:SF1">
    <property type="entry name" value="HEMERYTHRIN-LIKE DOMAIN-CONTAINING PROTEIN"/>
    <property type="match status" value="1"/>
</dbReference>
<evidence type="ECO:0000313" key="3">
    <source>
        <dbReference type="EMBL" id="NEY21662.1"/>
    </source>
</evidence>
<name>A0A0A6VCG8_9BACI</name>
<dbReference type="RefSeq" id="WP_025727945.1">
    <property type="nucleotide sequence ID" value="NZ_JAAIWK010000043.1"/>
</dbReference>
<reference evidence="3 5" key="3">
    <citation type="submission" date="2020-03" db="EMBL/GenBank/DDBJ databases">
        <title>Bacillus aquiflavi sp. nov., isolated from yellow water of strong flavor Chinese baijiu in Yibin region of China.</title>
        <authorList>
            <person name="Xie J."/>
        </authorList>
    </citation>
    <scope>NUCLEOTIDE SEQUENCE [LARGE SCALE GENOMIC DNA]</scope>
    <source>
        <strain evidence="3 5">Gsoil 114</strain>
    </source>
</reference>
<dbReference type="Gene3D" id="1.20.120.520">
    <property type="entry name" value="nmb1532 protein domain like"/>
    <property type="match status" value="1"/>
</dbReference>
<evidence type="ECO:0000313" key="5">
    <source>
        <dbReference type="Proteomes" id="UP000476934"/>
    </source>
</evidence>
<dbReference type="Pfam" id="PF01814">
    <property type="entry name" value="Hemerythrin"/>
    <property type="match status" value="1"/>
</dbReference>
<comment type="caution">
    <text evidence="2">The sequence shown here is derived from an EMBL/GenBank/DDBJ whole genome shotgun (WGS) entry which is preliminary data.</text>
</comment>